<gene>
    <name evidence="9" type="ORF">M419DRAFT_9579</name>
</gene>
<evidence type="ECO:0000256" key="1">
    <source>
        <dbReference type="ARBA" id="ARBA00004123"/>
    </source>
</evidence>
<evidence type="ECO:0000256" key="7">
    <source>
        <dbReference type="SAM" id="MobiDB-lite"/>
    </source>
</evidence>
<dbReference type="GO" id="GO:0005634">
    <property type="term" value="C:nucleus"/>
    <property type="evidence" value="ECO:0007669"/>
    <property type="project" value="UniProtKB-SubCell"/>
</dbReference>
<feature type="region of interest" description="Disordered" evidence="7">
    <location>
        <begin position="824"/>
        <end position="858"/>
    </location>
</feature>
<keyword evidence="3" id="KW-0805">Transcription regulation</keyword>
<organism evidence="9 10">
    <name type="scientific">Hypocrea jecorina (strain ATCC 56765 / BCRC 32924 / NRRL 11460 / Rut C-30)</name>
    <name type="common">Trichoderma reesei</name>
    <dbReference type="NCBI Taxonomy" id="1344414"/>
    <lineage>
        <taxon>Eukaryota</taxon>
        <taxon>Fungi</taxon>
        <taxon>Dikarya</taxon>
        <taxon>Ascomycota</taxon>
        <taxon>Pezizomycotina</taxon>
        <taxon>Sordariomycetes</taxon>
        <taxon>Hypocreomycetidae</taxon>
        <taxon>Hypocreales</taxon>
        <taxon>Hypocreaceae</taxon>
        <taxon>Trichoderma</taxon>
    </lineage>
</organism>
<protein>
    <recommendedName>
        <fullName evidence="8">TEA domain-containing protein</fullName>
    </recommendedName>
</protein>
<evidence type="ECO:0000256" key="5">
    <source>
        <dbReference type="ARBA" id="ARBA00023242"/>
    </source>
</evidence>
<dbReference type="AlphaFoldDB" id="A0A024S6J7"/>
<name>A0A024S6J7_HYPJR</name>
<dbReference type="GO" id="GO:0000981">
    <property type="term" value="F:DNA-binding transcription factor activity, RNA polymerase II-specific"/>
    <property type="evidence" value="ECO:0007669"/>
    <property type="project" value="TreeGrafter"/>
</dbReference>
<feature type="DNA-binding region" description="TEA" evidence="6">
    <location>
        <begin position="123"/>
        <end position="216"/>
    </location>
</feature>
<dbReference type="GO" id="GO:0005667">
    <property type="term" value="C:transcription regulator complex"/>
    <property type="evidence" value="ECO:0007669"/>
    <property type="project" value="TreeGrafter"/>
</dbReference>
<dbReference type="SMART" id="SM00426">
    <property type="entry name" value="TEA"/>
    <property type="match status" value="1"/>
</dbReference>
<feature type="region of interest" description="Disordered" evidence="7">
    <location>
        <begin position="784"/>
        <end position="812"/>
    </location>
</feature>
<dbReference type="PROSITE" id="PS51088">
    <property type="entry name" value="TEA_2"/>
    <property type="match status" value="1"/>
</dbReference>
<dbReference type="HOGENOM" id="CLU_009126_0_0_1"/>
<feature type="compositionally biased region" description="Low complexity" evidence="7">
    <location>
        <begin position="784"/>
        <end position="803"/>
    </location>
</feature>
<comment type="similarity">
    <text evidence="2">Belongs to the TEC1 family.</text>
</comment>
<dbReference type="Pfam" id="PF01285">
    <property type="entry name" value="TEA"/>
    <property type="match status" value="1"/>
</dbReference>
<dbReference type="OrthoDB" id="10006572at2759"/>
<evidence type="ECO:0000313" key="10">
    <source>
        <dbReference type="Proteomes" id="UP000024376"/>
    </source>
</evidence>
<feature type="region of interest" description="Disordered" evidence="7">
    <location>
        <begin position="495"/>
        <end position="537"/>
    </location>
</feature>
<evidence type="ECO:0000256" key="4">
    <source>
        <dbReference type="ARBA" id="ARBA00023163"/>
    </source>
</evidence>
<comment type="subcellular location">
    <subcellularLocation>
        <location evidence="1">Nucleus</location>
    </subcellularLocation>
</comment>
<proteinExistence type="inferred from homology"/>
<dbReference type="InterPro" id="IPR000818">
    <property type="entry name" value="TEA/ATTS_dom"/>
</dbReference>
<keyword evidence="4" id="KW-0804">Transcription</keyword>
<reference evidence="10" key="1">
    <citation type="journal article" date="2013" name="Ind. Biotechnol.">
        <title>Comparative genomics analysis of Trichoderma reesei strains.</title>
        <authorList>
            <person name="Koike H."/>
            <person name="Aerts A."/>
            <person name="LaButti K."/>
            <person name="Grigoriev I.V."/>
            <person name="Baker S.E."/>
        </authorList>
    </citation>
    <scope>NUCLEOTIDE SEQUENCE [LARGE SCALE GENOMIC DNA]</scope>
    <source>
        <strain evidence="10">ATCC 56765 / BCRC 32924 / NRRL 11460 / Rut C-30</strain>
    </source>
</reference>
<dbReference type="PANTHER" id="PTHR11834:SF0">
    <property type="entry name" value="PROTEIN SCALLOPED"/>
    <property type="match status" value="1"/>
</dbReference>
<sequence length="858" mass="96093">MASLYQPRPVLPSQVIPHAPEYVDARRNVHGGSRQPLREAAGNAQAHSFNSNIPCYQTPVSSLPPTIPTHIVPSQSIEVFYSRLQTPRHQPRQVRKSRQDINPLYYWPAFKQYRNRQAHKDTQKDKGGVWRRPELEDAFVDSVLLMPHMGRRKFSMGGKLHGRNMLISEYIFVICVALLGDKEIFRIDNSNDSIEQMGRKQVSSHMQVVKKFFEDLRCFHFLFPSEEKKEPGSTNSDDYYDEEGQESFKSNPILTALAEGRVPEVRPNYEYFSQLLSLQGLITVRPKTCEIYVSSAEIKIRDDVAYDANNTPLDQASFPHLNKYTNCDDFPDALGKDVLLHEYTRSLDRATSACLKTVTRRWQKDAPAMYETLDLPTRDEECLLLEVCSTLELHEHAKFPSGSELTGFVEVAITQPELQHHHWKCVTRLTRPDELYGDDSKRGVYTNESGIHHRGCSDSKMNDCNCHMRPRQDIHVPFPAVEWASILSTAVQYPDVEHQRKREKRHEAKKQHDLDRAGSKRKRSEDEGDAASWSRREPTGSDLICKVAMYQELWSRAPDSTQWKRQAIIFWRFNTTNQWYKYSPVFKPSGTSWRWLTINDPMSRYHQQKALIYPSSSSSSAAGAVPRDAVMSPTPSVSQQLAGIMNENLSSAWASGAQVPPVQTNMNVFDFPTGLATPPPTATVHGPYAGGSFDPVNSYLPTVSGTTVGGAANERSHSHSLALAHGPSYFEGQAGFADMKPMTAPQYLAATTAAPLDLASQLAFDDTAAIQGWDMAPLDAWPGPASATSAAGGGDWATATASTLPKAEPSDHSVIWNPSQWDMPASAVGGEHDDSPRAMKRRRTEPSMNTHVPLPGAW</sequence>
<evidence type="ECO:0000313" key="9">
    <source>
        <dbReference type="EMBL" id="ETS00924.1"/>
    </source>
</evidence>
<evidence type="ECO:0000256" key="3">
    <source>
        <dbReference type="ARBA" id="ARBA00023015"/>
    </source>
</evidence>
<feature type="domain" description="TEA" evidence="8">
    <location>
        <begin position="123"/>
        <end position="216"/>
    </location>
</feature>
<dbReference type="GO" id="GO:0000978">
    <property type="term" value="F:RNA polymerase II cis-regulatory region sequence-specific DNA binding"/>
    <property type="evidence" value="ECO:0007669"/>
    <property type="project" value="TreeGrafter"/>
</dbReference>
<keyword evidence="5" id="KW-0539">Nucleus</keyword>
<dbReference type="Proteomes" id="UP000024376">
    <property type="component" value="Unassembled WGS sequence"/>
</dbReference>
<evidence type="ECO:0000259" key="8">
    <source>
        <dbReference type="PROSITE" id="PS51088"/>
    </source>
</evidence>
<accession>A0A024S6J7</accession>
<dbReference type="InterPro" id="IPR050937">
    <property type="entry name" value="TEC1_TEAD_TF"/>
</dbReference>
<evidence type="ECO:0000256" key="6">
    <source>
        <dbReference type="PROSITE-ProRule" id="PRU00505"/>
    </source>
</evidence>
<dbReference type="EMBL" id="KI911150">
    <property type="protein sequence ID" value="ETS00924.1"/>
    <property type="molecule type" value="Genomic_DNA"/>
</dbReference>
<dbReference type="Gene3D" id="6.10.20.40">
    <property type="entry name" value="TEA/ATTS domain"/>
    <property type="match status" value="1"/>
</dbReference>
<dbReference type="PANTHER" id="PTHR11834">
    <property type="entry name" value="TRANSCRIPTIONAL ENHANCER FACTOR TEF RELATED"/>
    <property type="match status" value="1"/>
</dbReference>
<evidence type="ECO:0000256" key="2">
    <source>
        <dbReference type="ARBA" id="ARBA00008421"/>
    </source>
</evidence>
<dbReference type="KEGG" id="trr:M419DRAFT_9579"/>
<dbReference type="InterPro" id="IPR038096">
    <property type="entry name" value="TEA/ATTS_sf"/>
</dbReference>